<dbReference type="VEuPathDB" id="TriTrypDB:LpyrH10_01_8910"/>
<protein>
    <submittedName>
        <fullName evidence="1">Uncharacterized protein</fullName>
    </submittedName>
</protein>
<comment type="caution">
    <text evidence="1">The sequence shown here is derived from an EMBL/GenBank/DDBJ whole genome shotgun (WGS) entry which is preliminary data.</text>
</comment>
<dbReference type="Proteomes" id="UP000037923">
    <property type="component" value="Unassembled WGS sequence"/>
</dbReference>
<evidence type="ECO:0000313" key="2">
    <source>
        <dbReference type="Proteomes" id="UP000037923"/>
    </source>
</evidence>
<sequence>MQLGRSRLSRHTCLRPLVCLMERDDRYSCSLCFARRPLHVSPRNFFLGSRGACAVARAPPPVSLHGQLEARLLVSPITPNEALMLLACAFPAVCHIGVVEHLVHVIRGNACCLDPSLCLSFIARLLFPALPCGLCSMDDERDLEDELMEGIQRRVPLVATSLNDAAVRVALTPLCETLAQCIMISLQVQLAETHVPCTQARCDSTAQLWEKRAGASCFGSEAMNNGRGQTFITDESALLERGAALLLALVATPPFSLPPTFTKRDGLQNSDDSPGGLMWQKPVCASLMCAAVQRLMERGAADCRASGPGDTSLPKLSESSAASRAMHSARAAGATTAAHGVVTPTEGLYWVRFCKAAQRCWHWSMLVCCATPMLPSRALRAFAVDSLVESLQKLHQCLAAESENDQVGLRSALSGVSAWSRRLRVACAEVLSWLLTRSLPAVNAVKGVKERSLADEGGTAAGADARNAGHRCLWTTELRSALLVLANDFADVAIYLVQEGVSCCLRHNDTDRLWSEQVSLVPMMTSVAFRLSLQFAASPPRSTPAALSEVNVARRLVYAVSSLNLRIGVVSPACAASAAASAEAINDTTRPMDDESSRVSKDPSYVLIAEETWCKLACVQRFVLSKTSVSLSNQASSPAVSLVDEMPLEHILPYERLLRIGVLHLSLSSTSMMAGLEKDEECVTGCQQDAADTLRQMGMASTTDSTPLFSLEFIFTFVRCWRAWLHACPGASCVGWLGGMVDSGGVSPATAARRTLGGRMNSQNGTSLLKDHNSVAETRVVLPAAKDTREKACFFDAENSLPSLHQLSLWLVETWVASLSSEEQDRSPLDVCACWSALSTPPLVRHSTVPASPRATHEILFACEQRLSRQCGDYLSQACNARHDPTLCGLLQRCEMRPRLCKAGEAAPMTAGLDGADDASNRRWRPMYAPPFISHVGLRLLRAESLLIRGEFADAGDDGLRLPLAETVVDLLRRTIESPLSMEVTFFQLSMITKYVEWCEAAAVHTGWGTLSVEDCRREADGDENVESDASGRTQLGASAPWCILTVEGFPSSSGLPGKADMAALVYLWRLCDGAATAVPQQKSMLRAPTGEGNGVGSVREKYAVMPYDRSLCAVSPLSVVEASYRRGAQPWLRQAVDQWTRRYAFRLLLFLLQEESWQRYRKATSHHRIAAAPSPLTKSIGVGPKAWEPTYAAPFHSPRSHVGGTRTCALPSVLMTPDQCHSFLWRSDAWQPLLCSAARRLLKRVAQLTTEVHSYRRLFHSGVPCTVEDARHEVALLLHRLSGHFHIERTRSSLAACVVAALASIREGESCSLSDTTSDAKGHSTFSPWFPSPHHSQPLADPVRELEEKLMSLGLAASSTFDRCGSSDRIGIDQTVGEWDDGDADDTAASVAEEARAMLTTLCAAPALTFLTSPRVLRFTEEVWRTCWVWLLQFSRDTVTGQRTHHRCDGTSETDSMWRDAHLISETAELDALVSCRAMLHATRHFHVLAAELLEYLCTVYVPALTASADGFFSCFVTTPVEALERQLTAGDATCDSQVSCCAPLQLGASDRGNFRFSASSLRTYEVLCLGCFGKGERRPPCVWQRWMQELVHGDAALQEHRLVHWRSRLAC</sequence>
<dbReference type="OrthoDB" id="264118at2759"/>
<evidence type="ECO:0000313" key="1">
    <source>
        <dbReference type="EMBL" id="KPA86839.1"/>
    </source>
</evidence>
<reference evidence="1 2" key="1">
    <citation type="submission" date="2015-07" db="EMBL/GenBank/DDBJ databases">
        <title>High-quality genome of monoxenous trypanosomatid Leptomonas pyrrhocoris.</title>
        <authorList>
            <person name="Flegontov P."/>
            <person name="Butenko A."/>
            <person name="Firsov S."/>
            <person name="Vlcek C."/>
            <person name="Logacheva M.D."/>
            <person name="Field M."/>
            <person name="Filatov D."/>
            <person name="Flegontova O."/>
            <person name="Gerasimov E."/>
            <person name="Jackson A.P."/>
            <person name="Kelly S."/>
            <person name="Opperdoes F."/>
            <person name="O'Reilly A."/>
            <person name="Votypka J."/>
            <person name="Yurchenko V."/>
            <person name="Lukes J."/>
        </authorList>
    </citation>
    <scope>NUCLEOTIDE SEQUENCE [LARGE SCALE GENOMIC DNA]</scope>
    <source>
        <strain evidence="1">H10</strain>
    </source>
</reference>
<name>A0A0M9GBK1_LEPPY</name>
<dbReference type="RefSeq" id="XP_015665278.1">
    <property type="nucleotide sequence ID" value="XM_015797270.1"/>
</dbReference>
<gene>
    <name evidence="1" type="ORF">ABB37_00891</name>
</gene>
<proteinExistence type="predicted"/>
<dbReference type="GeneID" id="26901188"/>
<dbReference type="EMBL" id="LGTL01000001">
    <property type="protein sequence ID" value="KPA86839.1"/>
    <property type="molecule type" value="Genomic_DNA"/>
</dbReference>
<accession>A0A0M9GBK1</accession>
<dbReference type="OMA" id="TWCKLAC"/>
<organism evidence="1 2">
    <name type="scientific">Leptomonas pyrrhocoris</name>
    <name type="common">Firebug parasite</name>
    <dbReference type="NCBI Taxonomy" id="157538"/>
    <lineage>
        <taxon>Eukaryota</taxon>
        <taxon>Discoba</taxon>
        <taxon>Euglenozoa</taxon>
        <taxon>Kinetoplastea</taxon>
        <taxon>Metakinetoplastina</taxon>
        <taxon>Trypanosomatida</taxon>
        <taxon>Trypanosomatidae</taxon>
        <taxon>Leishmaniinae</taxon>
        <taxon>Leptomonas</taxon>
    </lineage>
</organism>
<keyword evidence="2" id="KW-1185">Reference proteome</keyword>